<dbReference type="SMART" id="SM00460">
    <property type="entry name" value="TGc"/>
    <property type="match status" value="1"/>
</dbReference>
<proteinExistence type="predicted"/>
<evidence type="ECO:0000259" key="2">
    <source>
        <dbReference type="SMART" id="SM00460"/>
    </source>
</evidence>
<dbReference type="EMBL" id="DSOV01000020">
    <property type="protein sequence ID" value="HEN41844.1"/>
    <property type="molecule type" value="Genomic_DNA"/>
</dbReference>
<organism evidence="3">
    <name type="scientific">Geobacter metallireducens</name>
    <dbReference type="NCBI Taxonomy" id="28232"/>
    <lineage>
        <taxon>Bacteria</taxon>
        <taxon>Pseudomonadati</taxon>
        <taxon>Thermodesulfobacteriota</taxon>
        <taxon>Desulfuromonadia</taxon>
        <taxon>Geobacterales</taxon>
        <taxon>Geobacteraceae</taxon>
        <taxon>Geobacter</taxon>
    </lineage>
</organism>
<feature type="signal peptide" evidence="1">
    <location>
        <begin position="1"/>
        <end position="23"/>
    </location>
</feature>
<keyword evidence="1" id="KW-0732">Signal</keyword>
<dbReference type="Pfam" id="PF01841">
    <property type="entry name" value="Transglut_core"/>
    <property type="match status" value="1"/>
</dbReference>
<name>A0A831XDU4_GEOME</name>
<dbReference type="AlphaFoldDB" id="A0A831XDU4"/>
<feature type="domain" description="Transglutaminase-like" evidence="2">
    <location>
        <begin position="385"/>
        <end position="446"/>
    </location>
</feature>
<reference evidence="3" key="1">
    <citation type="journal article" date="2020" name="mSystems">
        <title>Genome- and Community-Level Interaction Insights into Carbon Utilization and Element Cycling Functions of Hydrothermarchaeota in Hydrothermal Sediment.</title>
        <authorList>
            <person name="Zhou Z."/>
            <person name="Liu Y."/>
            <person name="Xu W."/>
            <person name="Pan J."/>
            <person name="Luo Z.H."/>
            <person name="Li M."/>
        </authorList>
    </citation>
    <scope>NUCLEOTIDE SEQUENCE [LARGE SCALE GENOMIC DNA]</scope>
    <source>
        <strain evidence="3">SpSt-349</strain>
    </source>
</reference>
<evidence type="ECO:0000256" key="1">
    <source>
        <dbReference type="SAM" id="SignalP"/>
    </source>
</evidence>
<protein>
    <submittedName>
        <fullName evidence="3">Transglutaminase domain-containing protein</fullName>
    </submittedName>
</protein>
<dbReference type="InterPro" id="IPR038765">
    <property type="entry name" value="Papain-like_cys_pep_sf"/>
</dbReference>
<dbReference type="InterPro" id="IPR002931">
    <property type="entry name" value="Transglutaminase-like"/>
</dbReference>
<feature type="chain" id="PRO_5032978183" evidence="1">
    <location>
        <begin position="24"/>
        <end position="485"/>
    </location>
</feature>
<dbReference type="SUPFAM" id="SSF54001">
    <property type="entry name" value="Cysteine proteinases"/>
    <property type="match status" value="1"/>
</dbReference>
<accession>A0A831XDU4</accession>
<dbReference type="PANTHER" id="PTHR33490">
    <property type="entry name" value="BLR5614 PROTEIN-RELATED"/>
    <property type="match status" value="1"/>
</dbReference>
<comment type="caution">
    <text evidence="3">The sequence shown here is derived from an EMBL/GenBank/DDBJ whole genome shotgun (WGS) entry which is preliminary data.</text>
</comment>
<gene>
    <name evidence="3" type="ORF">ENQ87_05620</name>
</gene>
<dbReference type="PANTHER" id="PTHR33490:SF3">
    <property type="entry name" value="CONSERVED INTEGRAL MEMBRANE PROTEIN"/>
    <property type="match status" value="1"/>
</dbReference>
<dbReference type="Gene3D" id="3.10.620.30">
    <property type="match status" value="1"/>
</dbReference>
<sequence length="485" mass="52129">MRRARPFAKTLCGLLIAALTAFAVSAGARPAPPAPVTPPLGDRWFGIFLGNERTGFARQNIAEKDGGFEIYGEGSVKMVVMGFSREASSRERYRVGPDLALRSFAVEQIIDGTPMGVTGEATPKGIKVVVESGGTRKEKLLATKGPVYPPPALNILPLVKGTPKGKRLRVQLLDVEGVKLKTVTVTVVGFETLPDGTRALHLRNDLFPLVDNDIWVDARGNTIRESVRDGLVETVAENEENARQFIASAALSRRDLILDFSLVRVEPPLADPTRLTRLVLAAEGVPAAMPLIQGGGQGARRNDDGTVVFTVEPGNSGASLLSEGERKRYTEPADRLPADHPAIMARAREAVGEETAPRQQVEKLVRWVSAAVEDTVADSPSPLDTLASRRGNCQSHARLYTSLARAAAIPTRFVSGLVYLEGKGFLYHSWAESFVEGGWLQVDPTFGQVPVDATHVKLVEGESPDDLAAIAGVVGKIKARVIEAK</sequence>
<evidence type="ECO:0000313" key="3">
    <source>
        <dbReference type="EMBL" id="HEN41844.1"/>
    </source>
</evidence>